<dbReference type="EnsemblMetazoa" id="CapteT222652">
    <property type="protein sequence ID" value="CapteP222652"/>
    <property type="gene ID" value="CapteG222652"/>
</dbReference>
<feature type="transmembrane region" description="Helical" evidence="2">
    <location>
        <begin position="174"/>
        <end position="194"/>
    </location>
</feature>
<keyword evidence="6" id="KW-1185">Reference proteome</keyword>
<dbReference type="HOGENOM" id="CLU_001265_59_1_1"/>
<dbReference type="InterPro" id="IPR036259">
    <property type="entry name" value="MFS_trans_sf"/>
</dbReference>
<keyword evidence="2" id="KW-1133">Transmembrane helix</keyword>
<protein>
    <recommendedName>
        <fullName evidence="3">Major facilitator superfamily (MFS) profile domain-containing protein</fullName>
    </recommendedName>
</protein>
<comment type="subcellular location">
    <subcellularLocation>
        <location evidence="1">Membrane</location>
        <topology evidence="1">Multi-pass membrane protein</topology>
    </subcellularLocation>
</comment>
<dbReference type="OrthoDB" id="6265014at2759"/>
<feature type="transmembrane region" description="Helical" evidence="2">
    <location>
        <begin position="252"/>
        <end position="274"/>
    </location>
</feature>
<dbReference type="Gene3D" id="1.20.1250.20">
    <property type="entry name" value="MFS general substrate transporter like domains"/>
    <property type="match status" value="1"/>
</dbReference>
<evidence type="ECO:0000313" key="4">
    <source>
        <dbReference type="EMBL" id="ELU17351.1"/>
    </source>
</evidence>
<feature type="transmembrane region" description="Helical" evidence="2">
    <location>
        <begin position="53"/>
        <end position="74"/>
    </location>
</feature>
<dbReference type="Proteomes" id="UP000014760">
    <property type="component" value="Unassembled WGS sequence"/>
</dbReference>
<dbReference type="PANTHER" id="PTHR11360:SF260">
    <property type="entry name" value="MFS DOMAIN-CONTAINING PROTEIN"/>
    <property type="match status" value="1"/>
</dbReference>
<dbReference type="InterPro" id="IPR020846">
    <property type="entry name" value="MFS_dom"/>
</dbReference>
<gene>
    <name evidence="4" type="ORF">CAPTEDRAFT_222652</name>
</gene>
<organism evidence="4">
    <name type="scientific">Capitella teleta</name>
    <name type="common">Polychaete worm</name>
    <dbReference type="NCBI Taxonomy" id="283909"/>
    <lineage>
        <taxon>Eukaryota</taxon>
        <taxon>Metazoa</taxon>
        <taxon>Spiralia</taxon>
        <taxon>Lophotrochozoa</taxon>
        <taxon>Annelida</taxon>
        <taxon>Polychaeta</taxon>
        <taxon>Sedentaria</taxon>
        <taxon>Scolecida</taxon>
        <taxon>Capitellidae</taxon>
        <taxon>Capitella</taxon>
    </lineage>
</organism>
<dbReference type="EMBL" id="AMQN01016927">
    <property type="status" value="NOT_ANNOTATED_CDS"/>
    <property type="molecule type" value="Genomic_DNA"/>
</dbReference>
<name>R7VKG5_CAPTE</name>
<sequence length="444" mass="47496">MAELVQRSKFTDSGFAWIVTVASFLALYALAANIFSLGVLLPDLLEHFQVPQGMLGMLGSTKMFICDVTCGTLIGPLVRKVGCRPLAMVGLALSAVGYLSAAFANNYYSFLIMFSILPGLGQAGIVIPCNVIVHQYHRKRRALASGLSTVGMSLASFSFPVIMRLTIQSFGWRASLVLTAAIHVQMVAAAMMFMPNPDLRVKLTPRHPDKTGTMDDALETDKKEVNAQEADESNEPSKKCNVDFSIFRNPAFLLYLFGTPLALCGASVFIGFALQRAVYQGIEPVHASFVLSSFGIGSFFGRITSGFIANLRCTRIDLQAAGCLFAAGVTSGVSALAGSSLILHSIFTGCFGFLNGAQHSLHSTILVQIVGIDELARALGFVQMAKCVLAAVALPVAGLLFDVTQSYTLTFLVTGAALVVSSALYLCSGIANRRRVRNMLNAME</sequence>
<feature type="domain" description="Major facilitator superfamily (MFS) profile" evidence="3">
    <location>
        <begin position="19"/>
        <end position="433"/>
    </location>
</feature>
<dbReference type="AlphaFoldDB" id="R7VKG5"/>
<reference evidence="6" key="1">
    <citation type="submission" date="2012-12" db="EMBL/GenBank/DDBJ databases">
        <authorList>
            <person name="Hellsten U."/>
            <person name="Grimwood J."/>
            <person name="Chapman J.A."/>
            <person name="Shapiro H."/>
            <person name="Aerts A."/>
            <person name="Otillar R.P."/>
            <person name="Terry A.Y."/>
            <person name="Boore J.L."/>
            <person name="Simakov O."/>
            <person name="Marletaz F."/>
            <person name="Cho S.-J."/>
            <person name="Edsinger-Gonzales E."/>
            <person name="Havlak P."/>
            <person name="Kuo D.-H."/>
            <person name="Larsson T."/>
            <person name="Lv J."/>
            <person name="Arendt D."/>
            <person name="Savage R."/>
            <person name="Osoegawa K."/>
            <person name="de Jong P."/>
            <person name="Lindberg D.R."/>
            <person name="Seaver E.C."/>
            <person name="Weisblat D.A."/>
            <person name="Putnam N.H."/>
            <person name="Grigoriev I.V."/>
            <person name="Rokhsar D.S."/>
        </authorList>
    </citation>
    <scope>NUCLEOTIDE SEQUENCE</scope>
    <source>
        <strain evidence="6">I ESC-2004</strain>
    </source>
</reference>
<feature type="transmembrane region" description="Helical" evidence="2">
    <location>
        <begin position="110"/>
        <end position="133"/>
    </location>
</feature>
<evidence type="ECO:0000313" key="6">
    <source>
        <dbReference type="Proteomes" id="UP000014760"/>
    </source>
</evidence>
<feature type="transmembrane region" description="Helical" evidence="2">
    <location>
        <begin position="286"/>
        <end position="304"/>
    </location>
</feature>
<keyword evidence="2" id="KW-0472">Membrane</keyword>
<dbReference type="PROSITE" id="PS50850">
    <property type="entry name" value="MFS"/>
    <property type="match status" value="1"/>
</dbReference>
<dbReference type="PANTHER" id="PTHR11360">
    <property type="entry name" value="MONOCARBOXYLATE TRANSPORTER"/>
    <property type="match status" value="1"/>
</dbReference>
<feature type="transmembrane region" description="Helical" evidence="2">
    <location>
        <begin position="86"/>
        <end position="104"/>
    </location>
</feature>
<evidence type="ECO:0000313" key="5">
    <source>
        <dbReference type="EnsemblMetazoa" id="CapteP222652"/>
    </source>
</evidence>
<reference evidence="5" key="3">
    <citation type="submission" date="2015-06" db="UniProtKB">
        <authorList>
            <consortium name="EnsemblMetazoa"/>
        </authorList>
    </citation>
    <scope>IDENTIFICATION</scope>
</reference>
<accession>R7VKG5</accession>
<feature type="transmembrane region" description="Helical" evidence="2">
    <location>
        <begin position="407"/>
        <end position="427"/>
    </location>
</feature>
<keyword evidence="2" id="KW-0812">Transmembrane</keyword>
<evidence type="ECO:0000256" key="2">
    <source>
        <dbReference type="SAM" id="Phobius"/>
    </source>
</evidence>
<dbReference type="GO" id="GO:0008028">
    <property type="term" value="F:monocarboxylic acid transmembrane transporter activity"/>
    <property type="evidence" value="ECO:0007669"/>
    <property type="project" value="TreeGrafter"/>
</dbReference>
<feature type="transmembrane region" description="Helical" evidence="2">
    <location>
        <begin position="142"/>
        <end position="162"/>
    </location>
</feature>
<dbReference type="InterPro" id="IPR011701">
    <property type="entry name" value="MFS"/>
</dbReference>
<dbReference type="Pfam" id="PF07690">
    <property type="entry name" value="MFS_1"/>
    <property type="match status" value="1"/>
</dbReference>
<dbReference type="OMA" id="CHVASMM"/>
<evidence type="ECO:0000256" key="1">
    <source>
        <dbReference type="ARBA" id="ARBA00004141"/>
    </source>
</evidence>
<feature type="transmembrane region" description="Helical" evidence="2">
    <location>
        <begin position="15"/>
        <end position="41"/>
    </location>
</feature>
<feature type="transmembrane region" description="Helical" evidence="2">
    <location>
        <begin position="316"/>
        <end position="335"/>
    </location>
</feature>
<reference evidence="4 6" key="2">
    <citation type="journal article" date="2013" name="Nature">
        <title>Insights into bilaterian evolution from three spiralian genomes.</title>
        <authorList>
            <person name="Simakov O."/>
            <person name="Marletaz F."/>
            <person name="Cho S.J."/>
            <person name="Edsinger-Gonzales E."/>
            <person name="Havlak P."/>
            <person name="Hellsten U."/>
            <person name="Kuo D.H."/>
            <person name="Larsson T."/>
            <person name="Lv J."/>
            <person name="Arendt D."/>
            <person name="Savage R."/>
            <person name="Osoegawa K."/>
            <person name="de Jong P."/>
            <person name="Grimwood J."/>
            <person name="Chapman J.A."/>
            <person name="Shapiro H."/>
            <person name="Aerts A."/>
            <person name="Otillar R.P."/>
            <person name="Terry A.Y."/>
            <person name="Boore J.L."/>
            <person name="Grigoriev I.V."/>
            <person name="Lindberg D.R."/>
            <person name="Seaver E.C."/>
            <person name="Weisblat D.A."/>
            <person name="Putnam N.H."/>
            <person name="Rokhsar D.S."/>
        </authorList>
    </citation>
    <scope>NUCLEOTIDE SEQUENCE</scope>
    <source>
        <strain evidence="4 6">I ESC-2004</strain>
    </source>
</reference>
<evidence type="ECO:0000259" key="3">
    <source>
        <dbReference type="PROSITE" id="PS50850"/>
    </source>
</evidence>
<dbReference type="SUPFAM" id="SSF103473">
    <property type="entry name" value="MFS general substrate transporter"/>
    <property type="match status" value="1"/>
</dbReference>
<proteinExistence type="predicted"/>
<dbReference type="GO" id="GO:0016020">
    <property type="term" value="C:membrane"/>
    <property type="evidence" value="ECO:0007669"/>
    <property type="project" value="UniProtKB-SubCell"/>
</dbReference>
<dbReference type="InterPro" id="IPR050327">
    <property type="entry name" value="Proton-linked_MCT"/>
</dbReference>
<dbReference type="EMBL" id="KB292557">
    <property type="protein sequence ID" value="ELU17351.1"/>
    <property type="molecule type" value="Genomic_DNA"/>
</dbReference>